<protein>
    <submittedName>
        <fullName evidence="2">Uncharacterized protein</fullName>
    </submittedName>
</protein>
<feature type="transmembrane region" description="Helical" evidence="1">
    <location>
        <begin position="341"/>
        <end position="364"/>
    </location>
</feature>
<dbReference type="InParanoid" id="D7G428"/>
<evidence type="ECO:0000313" key="3">
    <source>
        <dbReference type="Proteomes" id="UP000002630"/>
    </source>
</evidence>
<evidence type="ECO:0000313" key="2">
    <source>
        <dbReference type="EMBL" id="CBJ27063.1"/>
    </source>
</evidence>
<dbReference type="Proteomes" id="UP000002630">
    <property type="component" value="Linkage Group LG33"/>
</dbReference>
<name>D7G428_ECTSI</name>
<dbReference type="EMBL" id="FN648752">
    <property type="protein sequence ID" value="CBJ27063.1"/>
    <property type="molecule type" value="Genomic_DNA"/>
</dbReference>
<dbReference type="OrthoDB" id="10316434at2759"/>
<keyword evidence="1" id="KW-1133">Transmembrane helix</keyword>
<dbReference type="AlphaFoldDB" id="D7G428"/>
<keyword evidence="3" id="KW-1185">Reference proteome</keyword>
<feature type="transmembrane region" description="Helical" evidence="1">
    <location>
        <begin position="313"/>
        <end position="335"/>
    </location>
</feature>
<sequence length="367" mass="39622">MHTSEKARPYHSSEPGPVVPFSSIVMLYEARLVRSTLFFLVLSSSLGIVGGVYPDYPMTFADMKVLAGYYTEDGKYLGGIPKADPVSKEIYECAADTYFYPSGNDTVTDSTDGKDEATACMEWRADESAGGVFQKGTCECTSIDNENYCSAWTCNQVKEEEDCNSSGSNCVVSTNTDAVLCQCDLDVPSGLYCDSWSCKQIDSDGREEFEEYHCQREAESGHYCEAWNGNVTASDEVEVVTCECVATWSGDRLCSYWECEEIGLSSCNSTRGWCDLGLSIGLAGVFGLAGALAAGFSFASFGCFERSTTGMRAVVCTGVGGILWCMVWSVGVVIWGGLDGVVYVGIMWGVGFLLATNTTGCILYDKG</sequence>
<keyword evidence="1" id="KW-0472">Membrane</keyword>
<dbReference type="EMBL" id="FN649758">
    <property type="protein sequence ID" value="CBJ27063.1"/>
    <property type="molecule type" value="Genomic_DNA"/>
</dbReference>
<accession>D7G428</accession>
<keyword evidence="1" id="KW-0812">Transmembrane</keyword>
<feature type="transmembrane region" description="Helical" evidence="1">
    <location>
        <begin position="32"/>
        <end position="53"/>
    </location>
</feature>
<reference evidence="2 3" key="1">
    <citation type="journal article" date="2010" name="Nature">
        <title>The Ectocarpus genome and the independent evolution of multicellularity in brown algae.</title>
        <authorList>
            <person name="Cock J.M."/>
            <person name="Sterck L."/>
            <person name="Rouze P."/>
            <person name="Scornet D."/>
            <person name="Allen A.E."/>
            <person name="Amoutzias G."/>
            <person name="Anthouard V."/>
            <person name="Artiguenave F."/>
            <person name="Aury J.M."/>
            <person name="Badger J.H."/>
            <person name="Beszteri B."/>
            <person name="Billiau K."/>
            <person name="Bonnet E."/>
            <person name="Bothwell J.H."/>
            <person name="Bowler C."/>
            <person name="Boyen C."/>
            <person name="Brownlee C."/>
            <person name="Carrano C.J."/>
            <person name="Charrier B."/>
            <person name="Cho G.Y."/>
            <person name="Coelho S.M."/>
            <person name="Collen J."/>
            <person name="Corre E."/>
            <person name="Da Silva C."/>
            <person name="Delage L."/>
            <person name="Delaroque N."/>
            <person name="Dittami S.M."/>
            <person name="Doulbeau S."/>
            <person name="Elias M."/>
            <person name="Farnham G."/>
            <person name="Gachon C.M."/>
            <person name="Gschloessl B."/>
            <person name="Heesch S."/>
            <person name="Jabbari K."/>
            <person name="Jubin C."/>
            <person name="Kawai H."/>
            <person name="Kimura K."/>
            <person name="Kloareg B."/>
            <person name="Kupper F.C."/>
            <person name="Lang D."/>
            <person name="Le Bail A."/>
            <person name="Leblanc C."/>
            <person name="Lerouge P."/>
            <person name="Lohr M."/>
            <person name="Lopez P.J."/>
            <person name="Martens C."/>
            <person name="Maumus F."/>
            <person name="Michel G."/>
            <person name="Miranda-Saavedra D."/>
            <person name="Morales J."/>
            <person name="Moreau H."/>
            <person name="Motomura T."/>
            <person name="Nagasato C."/>
            <person name="Napoli C.A."/>
            <person name="Nelson D.R."/>
            <person name="Nyvall-Collen P."/>
            <person name="Peters A.F."/>
            <person name="Pommier C."/>
            <person name="Potin P."/>
            <person name="Poulain J."/>
            <person name="Quesneville H."/>
            <person name="Read B."/>
            <person name="Rensing S.A."/>
            <person name="Ritter A."/>
            <person name="Rousvoal S."/>
            <person name="Samanta M."/>
            <person name="Samson G."/>
            <person name="Schroeder D.C."/>
            <person name="Segurens B."/>
            <person name="Strittmatter M."/>
            <person name="Tonon T."/>
            <person name="Tregear J.W."/>
            <person name="Valentin K."/>
            <person name="von Dassow P."/>
            <person name="Yamagishi T."/>
            <person name="Van de Peer Y."/>
            <person name="Wincker P."/>
        </authorList>
    </citation>
    <scope>NUCLEOTIDE SEQUENCE [LARGE SCALE GENOMIC DNA]</scope>
    <source>
        <strain evidence="3">Ec32 / CCAP1310/4</strain>
    </source>
</reference>
<feature type="transmembrane region" description="Helical" evidence="1">
    <location>
        <begin position="276"/>
        <end position="301"/>
    </location>
</feature>
<gene>
    <name evidence="2" type="ORF">Esi_0054_0123</name>
</gene>
<organism evidence="2 3">
    <name type="scientific">Ectocarpus siliculosus</name>
    <name type="common">Brown alga</name>
    <name type="synonym">Conferva siliculosa</name>
    <dbReference type="NCBI Taxonomy" id="2880"/>
    <lineage>
        <taxon>Eukaryota</taxon>
        <taxon>Sar</taxon>
        <taxon>Stramenopiles</taxon>
        <taxon>Ochrophyta</taxon>
        <taxon>PX clade</taxon>
        <taxon>Phaeophyceae</taxon>
        <taxon>Ectocarpales</taxon>
        <taxon>Ectocarpaceae</taxon>
        <taxon>Ectocarpus</taxon>
    </lineage>
</organism>
<evidence type="ECO:0000256" key="1">
    <source>
        <dbReference type="SAM" id="Phobius"/>
    </source>
</evidence>
<proteinExistence type="predicted"/>